<evidence type="ECO:0000313" key="3">
    <source>
        <dbReference type="EMBL" id="KIM25554.1"/>
    </source>
</evidence>
<dbReference type="OrthoDB" id="3258237at2759"/>
<evidence type="ECO:0000313" key="4">
    <source>
        <dbReference type="Proteomes" id="UP000054097"/>
    </source>
</evidence>
<evidence type="ECO:0008006" key="5">
    <source>
        <dbReference type="Google" id="ProtNLM"/>
    </source>
</evidence>
<protein>
    <recommendedName>
        <fullName evidence="5">Carbohydrate-binding module family 35 protein</fullName>
    </recommendedName>
</protein>
<dbReference type="AlphaFoldDB" id="A0A0C3B002"/>
<feature type="chain" id="PRO_5002172458" description="Carbohydrate-binding module family 35 protein" evidence="2">
    <location>
        <begin position="21"/>
        <end position="324"/>
    </location>
</feature>
<accession>A0A0C3B002</accession>
<organism evidence="3 4">
    <name type="scientific">Serendipita vermifera MAFF 305830</name>
    <dbReference type="NCBI Taxonomy" id="933852"/>
    <lineage>
        <taxon>Eukaryota</taxon>
        <taxon>Fungi</taxon>
        <taxon>Dikarya</taxon>
        <taxon>Basidiomycota</taxon>
        <taxon>Agaricomycotina</taxon>
        <taxon>Agaricomycetes</taxon>
        <taxon>Sebacinales</taxon>
        <taxon>Serendipitaceae</taxon>
        <taxon>Serendipita</taxon>
    </lineage>
</organism>
<feature type="region of interest" description="Disordered" evidence="1">
    <location>
        <begin position="251"/>
        <end position="292"/>
    </location>
</feature>
<dbReference type="HOGENOM" id="CLU_858335_0_0_1"/>
<reference evidence="3 4" key="1">
    <citation type="submission" date="2014-04" db="EMBL/GenBank/DDBJ databases">
        <authorList>
            <consortium name="DOE Joint Genome Institute"/>
            <person name="Kuo A."/>
            <person name="Zuccaro A."/>
            <person name="Kohler A."/>
            <person name="Nagy L.G."/>
            <person name="Floudas D."/>
            <person name="Copeland A."/>
            <person name="Barry K.W."/>
            <person name="Cichocki N."/>
            <person name="Veneault-Fourrey C."/>
            <person name="LaButti K."/>
            <person name="Lindquist E.A."/>
            <person name="Lipzen A."/>
            <person name="Lundell T."/>
            <person name="Morin E."/>
            <person name="Murat C."/>
            <person name="Sun H."/>
            <person name="Tunlid A."/>
            <person name="Henrissat B."/>
            <person name="Grigoriev I.V."/>
            <person name="Hibbett D.S."/>
            <person name="Martin F."/>
            <person name="Nordberg H.P."/>
            <person name="Cantor M.N."/>
            <person name="Hua S.X."/>
        </authorList>
    </citation>
    <scope>NUCLEOTIDE SEQUENCE [LARGE SCALE GENOMIC DNA]</scope>
    <source>
        <strain evidence="3 4">MAFF 305830</strain>
    </source>
</reference>
<feature type="compositionally biased region" description="Polar residues" evidence="1">
    <location>
        <begin position="256"/>
        <end position="265"/>
    </location>
</feature>
<sequence>MVNIHALAGITLLLSTLISAAPRNTTYDDQDFARITYTNANDWQHQPLAGYEANFYNGSRSYTYVPGASATFNFIGTGIYLQGPFANDQAKRRVVLNGEELGVFTAYADNREPCAVFWGMWNLKNANHTVVVSHNDTANKIFAMDAWVVEVDPGTTGSPASAGTPKPTDQPFAGIGIYLQGPYADDQANRRVVLDGVEIGIFSTYSVNWRASAVFWGTGNLQNGDHTVVVSHNDTTTKIFVMDAWIVETDPEATSPPASTGTSAPTGLPPSTGVPVSAPSLQIEGSAGAGTRSNVASSRIEGLSMLTMTVLAYTLPLLLNYGVL</sequence>
<dbReference type="Gene3D" id="2.60.120.260">
    <property type="entry name" value="Galactose-binding domain-like"/>
    <property type="match status" value="2"/>
</dbReference>
<evidence type="ECO:0000256" key="1">
    <source>
        <dbReference type="SAM" id="MobiDB-lite"/>
    </source>
</evidence>
<gene>
    <name evidence="3" type="ORF">M408DRAFT_26104</name>
</gene>
<name>A0A0C3B002_SERVB</name>
<feature type="signal peptide" evidence="2">
    <location>
        <begin position="1"/>
        <end position="20"/>
    </location>
</feature>
<evidence type="ECO:0000256" key="2">
    <source>
        <dbReference type="SAM" id="SignalP"/>
    </source>
</evidence>
<proteinExistence type="predicted"/>
<dbReference type="EMBL" id="KN824313">
    <property type="protein sequence ID" value="KIM25554.1"/>
    <property type="molecule type" value="Genomic_DNA"/>
</dbReference>
<dbReference type="Proteomes" id="UP000054097">
    <property type="component" value="Unassembled WGS sequence"/>
</dbReference>
<keyword evidence="4" id="KW-1185">Reference proteome</keyword>
<reference evidence="4" key="2">
    <citation type="submission" date="2015-01" db="EMBL/GenBank/DDBJ databases">
        <title>Evolutionary Origins and Diversification of the Mycorrhizal Mutualists.</title>
        <authorList>
            <consortium name="DOE Joint Genome Institute"/>
            <consortium name="Mycorrhizal Genomics Consortium"/>
            <person name="Kohler A."/>
            <person name="Kuo A."/>
            <person name="Nagy L.G."/>
            <person name="Floudas D."/>
            <person name="Copeland A."/>
            <person name="Barry K.W."/>
            <person name="Cichocki N."/>
            <person name="Veneault-Fourrey C."/>
            <person name="LaButti K."/>
            <person name="Lindquist E.A."/>
            <person name="Lipzen A."/>
            <person name="Lundell T."/>
            <person name="Morin E."/>
            <person name="Murat C."/>
            <person name="Riley R."/>
            <person name="Ohm R."/>
            <person name="Sun H."/>
            <person name="Tunlid A."/>
            <person name="Henrissat B."/>
            <person name="Grigoriev I.V."/>
            <person name="Hibbett D.S."/>
            <person name="Martin F."/>
        </authorList>
    </citation>
    <scope>NUCLEOTIDE SEQUENCE [LARGE SCALE GENOMIC DNA]</scope>
    <source>
        <strain evidence="4">MAFF 305830</strain>
    </source>
</reference>
<keyword evidence="2" id="KW-0732">Signal</keyword>